<dbReference type="OrthoDB" id="10065915at2759"/>
<feature type="signal peptide" evidence="1">
    <location>
        <begin position="1"/>
        <end position="27"/>
    </location>
</feature>
<dbReference type="Proteomes" id="UP000186922">
    <property type="component" value="Unassembled WGS sequence"/>
</dbReference>
<name>A0A1D1VRM3_RAMVA</name>
<gene>
    <name evidence="2" type="primary">RvY_13911</name>
    <name evidence="2" type="synonym">RvY_13911.1</name>
    <name evidence="2" type="ORF">RvY_13911-1</name>
</gene>
<proteinExistence type="predicted"/>
<reference evidence="2 3" key="1">
    <citation type="journal article" date="2016" name="Nat. Commun.">
        <title>Extremotolerant tardigrade genome and improved radiotolerance of human cultured cells by tardigrade-unique protein.</title>
        <authorList>
            <person name="Hashimoto T."/>
            <person name="Horikawa D.D."/>
            <person name="Saito Y."/>
            <person name="Kuwahara H."/>
            <person name="Kozuka-Hata H."/>
            <person name="Shin-I T."/>
            <person name="Minakuchi Y."/>
            <person name="Ohishi K."/>
            <person name="Motoyama A."/>
            <person name="Aizu T."/>
            <person name="Enomoto A."/>
            <person name="Kondo K."/>
            <person name="Tanaka S."/>
            <person name="Hara Y."/>
            <person name="Koshikawa S."/>
            <person name="Sagara H."/>
            <person name="Miura T."/>
            <person name="Yokobori S."/>
            <person name="Miyagawa K."/>
            <person name="Suzuki Y."/>
            <person name="Kubo T."/>
            <person name="Oyama M."/>
            <person name="Kohara Y."/>
            <person name="Fujiyama A."/>
            <person name="Arakawa K."/>
            <person name="Katayama T."/>
            <person name="Toyoda A."/>
            <person name="Kunieda T."/>
        </authorList>
    </citation>
    <scope>NUCLEOTIDE SEQUENCE [LARGE SCALE GENOMIC DNA]</scope>
    <source>
        <strain evidence="2 3">YOKOZUNA-1</strain>
    </source>
</reference>
<sequence length="391" mass="44141">MDGAGSMRLIIGSLIGTLLVLRDTASASSLFNDKEPNNKSRAVRHAFLEEAASSPSQGLFLPHLHHLKRTRHGLYRPVRQPLHQEHPNSNARLTRIKHYVLRRLQNKHGQRDVGLNGIIPDLLPEADNHSVRVLDTAWYGNSYIPYRYRCQTSGHCSPRPALAQPTEPPIASPRPRIPIPPCVHLRWNYELPFSELPNLVFSFLAFDMVSGQTLTEKSRFLSILLEAGANAYMSANSSADVFEVPDAIDTTSCSIKRSVEPLIDSLHQLLNLYTSRDQRLLLTLVQATKACLDKSEMPFPQELLPCLDYSFGQEQLLDLLQPRSVFGNRELCRKHLRHNISLCLPAQPHSCNEKHLLVLRNFARMYYKCASSVPPTVSVLPHAFAKLPFQQ</sequence>
<comment type="caution">
    <text evidence="2">The sequence shown here is derived from an EMBL/GenBank/DDBJ whole genome shotgun (WGS) entry which is preliminary data.</text>
</comment>
<protein>
    <submittedName>
        <fullName evidence="2">Uncharacterized protein</fullName>
    </submittedName>
</protein>
<keyword evidence="1" id="KW-0732">Signal</keyword>
<feature type="chain" id="PRO_5008898763" evidence="1">
    <location>
        <begin position="28"/>
        <end position="391"/>
    </location>
</feature>
<evidence type="ECO:0000313" key="3">
    <source>
        <dbReference type="Proteomes" id="UP000186922"/>
    </source>
</evidence>
<evidence type="ECO:0000256" key="1">
    <source>
        <dbReference type="SAM" id="SignalP"/>
    </source>
</evidence>
<evidence type="ECO:0000313" key="2">
    <source>
        <dbReference type="EMBL" id="GAV03496.1"/>
    </source>
</evidence>
<keyword evidence="3" id="KW-1185">Reference proteome</keyword>
<organism evidence="2 3">
    <name type="scientific">Ramazzottius varieornatus</name>
    <name type="common">Water bear</name>
    <name type="synonym">Tardigrade</name>
    <dbReference type="NCBI Taxonomy" id="947166"/>
    <lineage>
        <taxon>Eukaryota</taxon>
        <taxon>Metazoa</taxon>
        <taxon>Ecdysozoa</taxon>
        <taxon>Tardigrada</taxon>
        <taxon>Eutardigrada</taxon>
        <taxon>Parachela</taxon>
        <taxon>Hypsibioidea</taxon>
        <taxon>Ramazzottiidae</taxon>
        <taxon>Ramazzottius</taxon>
    </lineage>
</organism>
<dbReference type="AlphaFoldDB" id="A0A1D1VRM3"/>
<dbReference type="EMBL" id="BDGG01000009">
    <property type="protein sequence ID" value="GAV03496.1"/>
    <property type="molecule type" value="Genomic_DNA"/>
</dbReference>
<accession>A0A1D1VRM3</accession>